<evidence type="ECO:0000313" key="2">
    <source>
        <dbReference type="EnsemblProtists" id="EOD11097"/>
    </source>
</evidence>
<dbReference type="EnsemblProtists" id="EOD11097">
    <property type="protein sequence ID" value="EOD11097"/>
    <property type="gene ID" value="EMIHUDRAFT_104868"/>
</dbReference>
<keyword evidence="3" id="KW-1185">Reference proteome</keyword>
<accession>A0A0D3IIL2</accession>
<dbReference type="AlphaFoldDB" id="A0A0D3IIL2"/>
<reference evidence="3" key="1">
    <citation type="journal article" date="2013" name="Nature">
        <title>Pan genome of the phytoplankton Emiliania underpins its global distribution.</title>
        <authorList>
            <person name="Read B.A."/>
            <person name="Kegel J."/>
            <person name="Klute M.J."/>
            <person name="Kuo A."/>
            <person name="Lefebvre S.C."/>
            <person name="Maumus F."/>
            <person name="Mayer C."/>
            <person name="Miller J."/>
            <person name="Monier A."/>
            <person name="Salamov A."/>
            <person name="Young J."/>
            <person name="Aguilar M."/>
            <person name="Claverie J.M."/>
            <person name="Frickenhaus S."/>
            <person name="Gonzalez K."/>
            <person name="Herman E.K."/>
            <person name="Lin Y.C."/>
            <person name="Napier J."/>
            <person name="Ogata H."/>
            <person name="Sarno A.F."/>
            <person name="Shmutz J."/>
            <person name="Schroeder D."/>
            <person name="de Vargas C."/>
            <person name="Verret F."/>
            <person name="von Dassow P."/>
            <person name="Valentin K."/>
            <person name="Van de Peer Y."/>
            <person name="Wheeler G."/>
            <person name="Dacks J.B."/>
            <person name="Delwiche C.F."/>
            <person name="Dyhrman S.T."/>
            <person name="Glockner G."/>
            <person name="John U."/>
            <person name="Richards T."/>
            <person name="Worden A.Z."/>
            <person name="Zhang X."/>
            <person name="Grigoriev I.V."/>
            <person name="Allen A.E."/>
            <person name="Bidle K."/>
            <person name="Borodovsky M."/>
            <person name="Bowler C."/>
            <person name="Brownlee C."/>
            <person name="Cock J.M."/>
            <person name="Elias M."/>
            <person name="Gladyshev V.N."/>
            <person name="Groth M."/>
            <person name="Guda C."/>
            <person name="Hadaegh A."/>
            <person name="Iglesias-Rodriguez M.D."/>
            <person name="Jenkins J."/>
            <person name="Jones B.M."/>
            <person name="Lawson T."/>
            <person name="Leese F."/>
            <person name="Lindquist E."/>
            <person name="Lobanov A."/>
            <person name="Lomsadze A."/>
            <person name="Malik S.B."/>
            <person name="Marsh M.E."/>
            <person name="Mackinder L."/>
            <person name="Mock T."/>
            <person name="Mueller-Roeber B."/>
            <person name="Pagarete A."/>
            <person name="Parker M."/>
            <person name="Probert I."/>
            <person name="Quesneville H."/>
            <person name="Raines C."/>
            <person name="Rensing S.A."/>
            <person name="Riano-Pachon D.M."/>
            <person name="Richier S."/>
            <person name="Rokitta S."/>
            <person name="Shiraiwa Y."/>
            <person name="Soanes D.M."/>
            <person name="van der Giezen M."/>
            <person name="Wahlund T.M."/>
            <person name="Williams B."/>
            <person name="Wilson W."/>
            <person name="Wolfe G."/>
            <person name="Wurch L.L."/>
        </authorList>
    </citation>
    <scope>NUCLEOTIDE SEQUENCE</scope>
</reference>
<proteinExistence type="predicted"/>
<organism evidence="2 3">
    <name type="scientific">Emiliania huxleyi (strain CCMP1516)</name>
    <dbReference type="NCBI Taxonomy" id="280463"/>
    <lineage>
        <taxon>Eukaryota</taxon>
        <taxon>Haptista</taxon>
        <taxon>Haptophyta</taxon>
        <taxon>Prymnesiophyceae</taxon>
        <taxon>Isochrysidales</taxon>
        <taxon>Noelaerhabdaceae</taxon>
        <taxon>Emiliania</taxon>
    </lineage>
</organism>
<evidence type="ECO:0000256" key="1">
    <source>
        <dbReference type="SAM" id="MobiDB-lite"/>
    </source>
</evidence>
<evidence type="ECO:0000313" key="3">
    <source>
        <dbReference type="Proteomes" id="UP000013827"/>
    </source>
</evidence>
<reference evidence="2" key="2">
    <citation type="submission" date="2024-10" db="UniProtKB">
        <authorList>
            <consortium name="EnsemblProtists"/>
        </authorList>
    </citation>
    <scope>IDENTIFICATION</scope>
</reference>
<name>A0A0D3IIL2_EMIH1</name>
<dbReference type="RefSeq" id="XP_005763526.1">
    <property type="nucleotide sequence ID" value="XM_005763469.1"/>
</dbReference>
<protein>
    <submittedName>
        <fullName evidence="2">Uncharacterized protein</fullName>
    </submittedName>
</protein>
<dbReference type="HOGENOM" id="CLU_621786_0_0_1"/>
<feature type="region of interest" description="Disordered" evidence="1">
    <location>
        <begin position="382"/>
        <end position="441"/>
    </location>
</feature>
<sequence length="441" mass="49369">MRRGKRERTRKKSGAVEKKCRDIFSEACGPIGLVNNGGRTVDPHRLAPAWGFEVLPAVKQVLLARLPVFGDQARAVCEKHWCKYLRPPWIFFLVTDEAQQHEQREEEENRSPRDWLGPYFARLIVKMCLPMQSCPAADASTFEDEDSKEEAHILEDHVKQHQAEIKIAFHALGLGDNAAKKADWAKLCDEKRKINWEDPADLPALHSFFQAYAFGASIGNQKIEETFSHYTHHTVAQQGEDLKEAETYLSVAREPERAERRLVRTGYKSRQCEPDSDDETDGDFIIKPLEHPDRSAKQQVMRAEQLIARTDARGKAMDAIEGGMKSATELRQGRATSWELMNLREARGDMAAAHERRVNGRAALGSDPFATQRIAFEAEVRGATPAETSAGSPARRPAVRSTAPSPASVEKPPRSKQRSCDGGGGRPGMRARQSIDYTGME</sequence>
<dbReference type="PaxDb" id="2903-EOD11097"/>
<dbReference type="GeneID" id="17257222"/>
<dbReference type="KEGG" id="ehx:EMIHUDRAFT_104868"/>
<dbReference type="Proteomes" id="UP000013827">
    <property type="component" value="Unassembled WGS sequence"/>
</dbReference>